<name>A0ACB7CFP4_9ASCO</name>
<evidence type="ECO:0000313" key="1">
    <source>
        <dbReference type="EMBL" id="KAG4306501.1"/>
    </source>
</evidence>
<reference evidence="1 2" key="1">
    <citation type="journal article" date="2021" name="Commun. Biol.">
        <title>Genomic insights into the host specific adaptation of the Pneumocystis genus.</title>
        <authorList>
            <person name="Cisse O.H."/>
            <person name="Ma L."/>
            <person name="Dekker J.P."/>
            <person name="Khil P.P."/>
            <person name="Youn J.-H."/>
            <person name="Brenchley J.M."/>
            <person name="Blair R."/>
            <person name="Pahar B."/>
            <person name="Chabe M."/>
            <person name="Van Rompay K.K.A."/>
            <person name="Keesler R."/>
            <person name="Sukura A."/>
            <person name="Hirsch V."/>
            <person name="Kutty G."/>
            <person name="Liu Y."/>
            <person name="Peng L."/>
            <person name="Chen J."/>
            <person name="Song J."/>
            <person name="Weissenbacher-Lang C."/>
            <person name="Xu J."/>
            <person name="Upham N.S."/>
            <person name="Stajich J.E."/>
            <person name="Cuomo C.A."/>
            <person name="Cushion M.T."/>
            <person name="Kovacs J.A."/>
        </authorList>
    </citation>
    <scope>NUCLEOTIDE SEQUENCE [LARGE SCALE GENOMIC DNA]</scope>
    <source>
        <strain evidence="1 2">RABM</strain>
    </source>
</reference>
<sequence length="95" mass="10994">MNEKEVFDEKIERSEEGLEEDECVFLYGLSPAMIEAKRGYAVSITFKKMPDPLNGYLWNVDPWSGTMFVFERGDKDMATMWVVMSDAIFSITCKF</sequence>
<protein>
    <submittedName>
        <fullName evidence="1">Uncharacterized protein</fullName>
    </submittedName>
</protein>
<evidence type="ECO:0000313" key="2">
    <source>
        <dbReference type="Proteomes" id="UP000768646"/>
    </source>
</evidence>
<organism evidence="1 2">
    <name type="scientific">Pneumocystis oryctolagi</name>
    <dbReference type="NCBI Taxonomy" id="42067"/>
    <lineage>
        <taxon>Eukaryota</taxon>
        <taxon>Fungi</taxon>
        <taxon>Dikarya</taxon>
        <taxon>Ascomycota</taxon>
        <taxon>Taphrinomycotina</taxon>
        <taxon>Pneumocystomycetes</taxon>
        <taxon>Pneumocystaceae</taxon>
        <taxon>Pneumocystis</taxon>
    </lineage>
</organism>
<gene>
    <name evidence="1" type="ORF">PORY_000489</name>
</gene>
<dbReference type="EMBL" id="JABTEG010000001">
    <property type="protein sequence ID" value="KAG4306501.1"/>
    <property type="molecule type" value="Genomic_DNA"/>
</dbReference>
<accession>A0ACB7CFP4</accession>
<dbReference type="Proteomes" id="UP000768646">
    <property type="component" value="Unassembled WGS sequence"/>
</dbReference>
<comment type="caution">
    <text evidence="1">The sequence shown here is derived from an EMBL/GenBank/DDBJ whole genome shotgun (WGS) entry which is preliminary data.</text>
</comment>
<keyword evidence="2" id="KW-1185">Reference proteome</keyword>
<proteinExistence type="predicted"/>